<dbReference type="PANTHER" id="PTHR46140:SF2">
    <property type="entry name" value="VACUOLAR TRANSPORTER CHAPERONE 3 COMPLEX SUBUNIT 3-RELATED"/>
    <property type="match status" value="1"/>
</dbReference>
<dbReference type="InterPro" id="IPR003807">
    <property type="entry name" value="DUF202"/>
</dbReference>
<dbReference type="Proteomes" id="UP001218218">
    <property type="component" value="Unassembled WGS sequence"/>
</dbReference>
<dbReference type="Pfam" id="PF02656">
    <property type="entry name" value="DUF202"/>
    <property type="match status" value="1"/>
</dbReference>
<dbReference type="GO" id="GO:0000329">
    <property type="term" value="C:fungal-type vacuole membrane"/>
    <property type="evidence" value="ECO:0007669"/>
    <property type="project" value="TreeGrafter"/>
</dbReference>
<keyword evidence="4 6" id="KW-0472">Membrane</keyword>
<feature type="domain" description="DUF202" evidence="7">
    <location>
        <begin position="99"/>
        <end position="160"/>
    </location>
</feature>
<feature type="transmembrane region" description="Helical" evidence="6">
    <location>
        <begin position="138"/>
        <end position="154"/>
    </location>
</feature>
<proteinExistence type="predicted"/>
<evidence type="ECO:0000313" key="9">
    <source>
        <dbReference type="Proteomes" id="UP001218218"/>
    </source>
</evidence>
<dbReference type="EMBL" id="JARIHO010000003">
    <property type="protein sequence ID" value="KAJ7364258.1"/>
    <property type="molecule type" value="Genomic_DNA"/>
</dbReference>
<feature type="transmembrane region" description="Helical" evidence="6">
    <location>
        <begin position="108"/>
        <end position="126"/>
    </location>
</feature>
<evidence type="ECO:0000259" key="7">
    <source>
        <dbReference type="Pfam" id="PF02656"/>
    </source>
</evidence>
<accession>A0AAD7AP92</accession>
<evidence type="ECO:0000256" key="6">
    <source>
        <dbReference type="SAM" id="Phobius"/>
    </source>
</evidence>
<reference evidence="8" key="1">
    <citation type="submission" date="2023-03" db="EMBL/GenBank/DDBJ databases">
        <title>Massive genome expansion in bonnet fungi (Mycena s.s.) driven by repeated elements and novel gene families across ecological guilds.</title>
        <authorList>
            <consortium name="Lawrence Berkeley National Laboratory"/>
            <person name="Harder C.B."/>
            <person name="Miyauchi S."/>
            <person name="Viragh M."/>
            <person name="Kuo A."/>
            <person name="Thoen E."/>
            <person name="Andreopoulos B."/>
            <person name="Lu D."/>
            <person name="Skrede I."/>
            <person name="Drula E."/>
            <person name="Henrissat B."/>
            <person name="Morin E."/>
            <person name="Kohler A."/>
            <person name="Barry K."/>
            <person name="LaButti K."/>
            <person name="Morin E."/>
            <person name="Salamov A."/>
            <person name="Lipzen A."/>
            <person name="Mereny Z."/>
            <person name="Hegedus B."/>
            <person name="Baldrian P."/>
            <person name="Stursova M."/>
            <person name="Weitz H."/>
            <person name="Taylor A."/>
            <person name="Grigoriev I.V."/>
            <person name="Nagy L.G."/>
            <person name="Martin F."/>
            <person name="Kauserud H."/>
        </authorList>
    </citation>
    <scope>NUCLEOTIDE SEQUENCE</scope>
    <source>
        <strain evidence="8">CBHHK002</strain>
    </source>
</reference>
<keyword evidence="3 6" id="KW-1133">Transmembrane helix</keyword>
<evidence type="ECO:0000256" key="1">
    <source>
        <dbReference type="ARBA" id="ARBA00004127"/>
    </source>
</evidence>
<dbReference type="PANTHER" id="PTHR46140">
    <property type="entry name" value="VACUOLAR TRANSPORTER CHAPERONE 1-RELATED"/>
    <property type="match status" value="1"/>
</dbReference>
<evidence type="ECO:0000256" key="4">
    <source>
        <dbReference type="ARBA" id="ARBA00023136"/>
    </source>
</evidence>
<evidence type="ECO:0000313" key="8">
    <source>
        <dbReference type="EMBL" id="KAJ7364258.1"/>
    </source>
</evidence>
<evidence type="ECO:0000256" key="2">
    <source>
        <dbReference type="ARBA" id="ARBA00022692"/>
    </source>
</evidence>
<dbReference type="GO" id="GO:0012505">
    <property type="term" value="C:endomembrane system"/>
    <property type="evidence" value="ECO:0007669"/>
    <property type="project" value="UniProtKB-SubCell"/>
</dbReference>
<evidence type="ECO:0000256" key="3">
    <source>
        <dbReference type="ARBA" id="ARBA00022989"/>
    </source>
</evidence>
<feature type="region of interest" description="Disordered" evidence="5">
    <location>
        <begin position="39"/>
        <end position="66"/>
    </location>
</feature>
<organism evidence="8 9">
    <name type="scientific">Mycena albidolilacea</name>
    <dbReference type="NCBI Taxonomy" id="1033008"/>
    <lineage>
        <taxon>Eukaryota</taxon>
        <taxon>Fungi</taxon>
        <taxon>Dikarya</taxon>
        <taxon>Basidiomycota</taxon>
        <taxon>Agaricomycotina</taxon>
        <taxon>Agaricomycetes</taxon>
        <taxon>Agaricomycetidae</taxon>
        <taxon>Agaricales</taxon>
        <taxon>Marasmiineae</taxon>
        <taxon>Mycenaceae</taxon>
        <taxon>Mycena</taxon>
    </lineage>
</organism>
<dbReference type="GO" id="GO:0033254">
    <property type="term" value="C:vacuolar transporter chaperone complex"/>
    <property type="evidence" value="ECO:0007669"/>
    <property type="project" value="TreeGrafter"/>
</dbReference>
<gene>
    <name evidence="8" type="ORF">DFH08DRAFT_838749</name>
</gene>
<feature type="transmembrane region" description="Helical" evidence="6">
    <location>
        <begin position="174"/>
        <end position="194"/>
    </location>
</feature>
<protein>
    <recommendedName>
        <fullName evidence="7">DUF202 domain-containing protein</fullName>
    </recommendedName>
</protein>
<comment type="subcellular location">
    <subcellularLocation>
        <location evidence="1">Endomembrane system</location>
        <topology evidence="1">Multi-pass membrane protein</topology>
    </subcellularLocation>
</comment>
<keyword evidence="9" id="KW-1185">Reference proteome</keyword>
<dbReference type="AlphaFoldDB" id="A0AAD7AP92"/>
<evidence type="ECO:0000256" key="5">
    <source>
        <dbReference type="SAM" id="MobiDB-lite"/>
    </source>
</evidence>
<dbReference type="InterPro" id="IPR051572">
    <property type="entry name" value="VTC_Complex_Subunit"/>
</dbReference>
<comment type="caution">
    <text evidence="8">The sequence shown here is derived from an EMBL/GenBank/DDBJ whole genome shotgun (WGS) entry which is preliminary data.</text>
</comment>
<sequence>MATARNGANPLASPRPDSLIRRSWHAMSDILSPFSSSALASLPNPQRPARYTREDGIPETEEDSAGQRPIVRDYLSINAVPPLVRVPKKIATPVRVEGKVWFANERTWVAWLNIAVLIGTLALALFNASKDQIARNFAYLYALISIGVMVYGYVLYQHRITKIRKRDPGHFDMIIGPVIVSALLFVAILTNFLIRVRELREKNIPIPGTGVYHHLLATFQTTFDTTFNTLWV</sequence>
<name>A0AAD7AP92_9AGAR</name>
<keyword evidence="2 6" id="KW-0812">Transmembrane</keyword>